<accession>A0A3B0BPZ4</accession>
<feature type="region of interest" description="Disordered" evidence="1">
    <location>
        <begin position="1"/>
        <end position="55"/>
    </location>
</feature>
<sequence length="175" mass="17284">MRRSDRASGEPSGAGWPGLRASPGRCSDGGSGEVVLAGPARGPGRRLPAAPAAGGHRGRPRCCGGCADGGYVTAEAAMVLPALILFGMALIWGLMAAAAQIQCVDAARAGARAAARSDPASAAVAAARSAAPQGARIAVAREGDLVRVRVEARAAGPLAVRLGGEAVALAEETVR</sequence>
<proteinExistence type="predicted"/>
<feature type="transmembrane region" description="Helical" evidence="2">
    <location>
        <begin position="78"/>
        <end position="99"/>
    </location>
</feature>
<gene>
    <name evidence="4" type="ORF">D7231_12535</name>
</gene>
<dbReference type="NCBIfam" id="NF041390">
    <property type="entry name" value="TadE_Rv3655c"/>
    <property type="match status" value="1"/>
</dbReference>
<evidence type="ECO:0000256" key="1">
    <source>
        <dbReference type="SAM" id="MobiDB-lite"/>
    </source>
</evidence>
<feature type="compositionally biased region" description="Low complexity" evidence="1">
    <location>
        <begin position="37"/>
        <end position="54"/>
    </location>
</feature>
<protein>
    <recommendedName>
        <fullName evidence="3">TadE-like domain-containing protein</fullName>
    </recommendedName>
</protein>
<keyword evidence="2" id="KW-1133">Transmembrane helix</keyword>
<dbReference type="EMBL" id="RBAM01000004">
    <property type="protein sequence ID" value="RKN74651.1"/>
    <property type="molecule type" value="Genomic_DNA"/>
</dbReference>
<dbReference type="InterPro" id="IPR049790">
    <property type="entry name" value="Rv3655c/TadE"/>
</dbReference>
<evidence type="ECO:0000313" key="5">
    <source>
        <dbReference type="Proteomes" id="UP000270343"/>
    </source>
</evidence>
<keyword evidence="5" id="KW-1185">Reference proteome</keyword>
<dbReference type="InterPro" id="IPR012495">
    <property type="entry name" value="TadE-like_dom"/>
</dbReference>
<dbReference type="Pfam" id="PF07811">
    <property type="entry name" value="TadE"/>
    <property type="match status" value="1"/>
</dbReference>
<dbReference type="Proteomes" id="UP000270343">
    <property type="component" value="Unassembled WGS sequence"/>
</dbReference>
<name>A0A3B0BPZ4_9ACTN</name>
<comment type="caution">
    <text evidence="4">The sequence shown here is derived from an EMBL/GenBank/DDBJ whole genome shotgun (WGS) entry which is preliminary data.</text>
</comment>
<reference evidence="4 5" key="1">
    <citation type="journal article" date="2015" name="Antonie Van Leeuwenhoek">
        <title>Streptomyces klenkii sp. nov., isolated from deep marine sediment.</title>
        <authorList>
            <person name="Veyisoglu A."/>
            <person name="Sahin N."/>
        </authorList>
    </citation>
    <scope>NUCLEOTIDE SEQUENCE [LARGE SCALE GENOMIC DNA]</scope>
    <source>
        <strain evidence="4 5">KCTC 29202</strain>
    </source>
</reference>
<evidence type="ECO:0000313" key="4">
    <source>
        <dbReference type="EMBL" id="RKN74651.1"/>
    </source>
</evidence>
<dbReference type="AlphaFoldDB" id="A0A3B0BPZ4"/>
<feature type="domain" description="TadE-like" evidence="3">
    <location>
        <begin position="70"/>
        <end position="112"/>
    </location>
</feature>
<keyword evidence="2" id="KW-0812">Transmembrane</keyword>
<dbReference type="OrthoDB" id="4337166at2"/>
<evidence type="ECO:0000259" key="3">
    <source>
        <dbReference type="Pfam" id="PF07811"/>
    </source>
</evidence>
<keyword evidence="2" id="KW-0472">Membrane</keyword>
<organism evidence="4 5">
    <name type="scientific">Streptomyces klenkii</name>
    <dbReference type="NCBI Taxonomy" id="1420899"/>
    <lineage>
        <taxon>Bacteria</taxon>
        <taxon>Bacillati</taxon>
        <taxon>Actinomycetota</taxon>
        <taxon>Actinomycetes</taxon>
        <taxon>Kitasatosporales</taxon>
        <taxon>Streptomycetaceae</taxon>
        <taxon>Streptomyces</taxon>
    </lineage>
</organism>
<evidence type="ECO:0000256" key="2">
    <source>
        <dbReference type="SAM" id="Phobius"/>
    </source>
</evidence>